<dbReference type="SMART" id="SM00547">
    <property type="entry name" value="ZnF_RBZ"/>
    <property type="match status" value="1"/>
</dbReference>
<feature type="region of interest" description="Disordered" evidence="10">
    <location>
        <begin position="775"/>
        <end position="886"/>
    </location>
</feature>
<evidence type="ECO:0000313" key="14">
    <source>
        <dbReference type="EMBL" id="OQV23898.1"/>
    </source>
</evidence>
<dbReference type="InterPro" id="IPR012677">
    <property type="entry name" value="Nucleotide-bd_a/b_plait_sf"/>
</dbReference>
<keyword evidence="15" id="KW-1185">Reference proteome</keyword>
<dbReference type="Proteomes" id="UP000192578">
    <property type="component" value="Unassembled WGS sequence"/>
</dbReference>
<dbReference type="AlphaFoldDB" id="A0A1W0X926"/>
<evidence type="ECO:0000256" key="4">
    <source>
        <dbReference type="ARBA" id="ARBA00022771"/>
    </source>
</evidence>
<dbReference type="PROSITE" id="PS50102">
    <property type="entry name" value="RRM"/>
    <property type="match status" value="2"/>
</dbReference>
<dbReference type="InterPro" id="IPR036443">
    <property type="entry name" value="Znf_RanBP2_sf"/>
</dbReference>
<dbReference type="PANTHER" id="PTHR13948">
    <property type="entry name" value="RNA-BINDING PROTEIN"/>
    <property type="match status" value="1"/>
</dbReference>
<dbReference type="InterPro" id="IPR001876">
    <property type="entry name" value="Znf_RanBP2"/>
</dbReference>
<feature type="compositionally biased region" description="Basic residues" evidence="10">
    <location>
        <begin position="800"/>
        <end position="809"/>
    </location>
</feature>
<dbReference type="OrthoDB" id="29221at2759"/>
<keyword evidence="4 9" id="KW-0863">Zinc-finger</keyword>
<feature type="domain" description="G-patch" evidence="12">
    <location>
        <begin position="830"/>
        <end position="876"/>
    </location>
</feature>
<feature type="compositionally biased region" description="Gly residues" evidence="10">
    <location>
        <begin position="38"/>
        <end position="50"/>
    </location>
</feature>
<evidence type="ECO:0000256" key="6">
    <source>
        <dbReference type="ARBA" id="ARBA00022884"/>
    </source>
</evidence>
<reference evidence="15" key="1">
    <citation type="submission" date="2017-01" db="EMBL/GenBank/DDBJ databases">
        <title>Comparative genomics of anhydrobiosis in the tardigrade Hypsibius dujardini.</title>
        <authorList>
            <person name="Yoshida Y."/>
            <person name="Koutsovoulos G."/>
            <person name="Laetsch D."/>
            <person name="Stevens L."/>
            <person name="Kumar S."/>
            <person name="Horikawa D."/>
            <person name="Ishino K."/>
            <person name="Komine S."/>
            <person name="Tomita M."/>
            <person name="Blaxter M."/>
            <person name="Arakawa K."/>
        </authorList>
    </citation>
    <scope>NUCLEOTIDE SEQUENCE [LARGE SCALE GENOMIC DNA]</scope>
    <source>
        <strain evidence="15">Z151</strain>
    </source>
</reference>
<dbReference type="Pfam" id="PF01585">
    <property type="entry name" value="G-patch"/>
    <property type="match status" value="1"/>
</dbReference>
<feature type="region of interest" description="Disordered" evidence="10">
    <location>
        <begin position="1"/>
        <end position="201"/>
    </location>
</feature>
<dbReference type="GO" id="GO:0005634">
    <property type="term" value="C:nucleus"/>
    <property type="evidence" value="ECO:0007669"/>
    <property type="project" value="UniProtKB-SubCell"/>
</dbReference>
<organism evidence="14 15">
    <name type="scientific">Hypsibius exemplaris</name>
    <name type="common">Freshwater tardigrade</name>
    <dbReference type="NCBI Taxonomy" id="2072580"/>
    <lineage>
        <taxon>Eukaryota</taxon>
        <taxon>Metazoa</taxon>
        <taxon>Ecdysozoa</taxon>
        <taxon>Tardigrada</taxon>
        <taxon>Eutardigrada</taxon>
        <taxon>Parachela</taxon>
        <taxon>Hypsibioidea</taxon>
        <taxon>Hypsibiidae</taxon>
        <taxon>Hypsibius</taxon>
    </lineage>
</organism>
<feature type="compositionally biased region" description="Basic and acidic residues" evidence="10">
    <location>
        <begin position="132"/>
        <end position="147"/>
    </location>
</feature>
<dbReference type="PROSITE" id="PS01358">
    <property type="entry name" value="ZF_RANBP2_1"/>
    <property type="match status" value="1"/>
</dbReference>
<sequence>MYNNDGQWVDDPEAYYAPAFGGPSSSSYPDQRRPPLHSGGGGGGGMGMFGARGDHPLPGQSYGRQQPPRALGMEYLPPPSHQQQQHRGGRGSDLDPATQFGSRELRQDRGYSEDRRDRQRRRSRSRSPSSRYGHDSNREEREWDRGKRSSSGRHSPPSSSYRGGGGYDQQHRDDDSRDHDRGHRGDRRERSFHDDPPSKTIMLRNLPHGCFEAEVRHALGLQLGGFVDIRVPRNPEGGNRGFGFLEFSDIPSASVWMDQVEGSIVINDQRVAARFSESREPFKKREEQREPRPNLAAVTQTAPADWECARCGCNNFRHRSTCFRCEAPRNEAELVNIPSADDQVGLTPCGTLLLRNLDILTDDAKITSALTSVLGSVQLKSVRIVRDPRTNQSVGYGFAQFKSVGEATEMYNCLMKTNPPLTIDNKQVAVSFAKLAPIESPQPSSSAPATSAVSRPPYVQGHNANSGAAVAQIALQQLQKAQLSASVVHSAAMHGQAAFSMPGYVYDASSGLYFEPNSKMYYDPKTQYFFNPETQQYLMWNAHTRQYVQVVSQAAASVAAAVPVPEPPKPIVEEKPRPEDEKKKQAEKIVQEMEKWAKAMNQKQPVQQKKAPLPDVKIGVVASVFKDDDGEDGAEDLALAQTKLSYKSMSIPAKPFASTPSVSSAPEPVRGRVSPVEASDREESRSPPGAALQQAEPLSLHMAAERKLVDWERFACLLCKRQLQSRDLLQKHTEMSDLHLRNLEAWRLEHLTEAEIDEIEANERDLRYRDRAKERRLKHGDAEPAPAPRERAPQPSSAERRRHGKKRSAARVDSDEEDSQTTGPAPGLGSDNVGAKLMKAMGWDEGKGLGKSKQGIVDPVEARGHSGTTGLGAASEGAPDILPNDSYANKVRKTMRQRFNQMQE</sequence>
<feature type="compositionally biased region" description="Basic and acidic residues" evidence="10">
    <location>
        <begin position="277"/>
        <end position="292"/>
    </location>
</feature>
<evidence type="ECO:0000256" key="7">
    <source>
        <dbReference type="ARBA" id="ARBA00023242"/>
    </source>
</evidence>
<feature type="region of interest" description="Disordered" evidence="10">
    <location>
        <begin position="277"/>
        <end position="298"/>
    </location>
</feature>
<feature type="domain" description="RRM" evidence="11">
    <location>
        <begin position="199"/>
        <end position="278"/>
    </location>
</feature>
<feature type="region of interest" description="Disordered" evidence="10">
    <location>
        <begin position="439"/>
        <end position="458"/>
    </location>
</feature>
<dbReference type="SUPFAM" id="SSF90209">
    <property type="entry name" value="Ran binding protein zinc finger-like"/>
    <property type="match status" value="1"/>
</dbReference>
<evidence type="ECO:0000313" key="15">
    <source>
        <dbReference type="Proteomes" id="UP000192578"/>
    </source>
</evidence>
<dbReference type="Gene3D" id="3.30.70.330">
    <property type="match status" value="2"/>
</dbReference>
<dbReference type="InterPro" id="IPR000504">
    <property type="entry name" value="RRM_dom"/>
</dbReference>
<feature type="compositionally biased region" description="Basic and acidic residues" evidence="10">
    <location>
        <begin position="169"/>
        <end position="197"/>
    </location>
</feature>
<keyword evidence="7" id="KW-0539">Nucleus</keyword>
<evidence type="ECO:0000256" key="9">
    <source>
        <dbReference type="PROSITE-ProRule" id="PRU00322"/>
    </source>
</evidence>
<evidence type="ECO:0000256" key="10">
    <source>
        <dbReference type="SAM" id="MobiDB-lite"/>
    </source>
</evidence>
<comment type="subcellular location">
    <subcellularLocation>
        <location evidence="1">Nucleus</location>
    </subcellularLocation>
</comment>
<gene>
    <name evidence="14" type="ORF">BV898_02247</name>
</gene>
<dbReference type="PANTHER" id="PTHR13948:SF3">
    <property type="entry name" value="FI21118P1"/>
    <property type="match status" value="1"/>
</dbReference>
<dbReference type="EMBL" id="MTYJ01000009">
    <property type="protein sequence ID" value="OQV23898.1"/>
    <property type="molecule type" value="Genomic_DNA"/>
</dbReference>
<keyword evidence="6 8" id="KW-0694">RNA-binding</keyword>
<feature type="domain" description="RRM" evidence="11">
    <location>
        <begin position="350"/>
        <end position="435"/>
    </location>
</feature>
<evidence type="ECO:0000256" key="5">
    <source>
        <dbReference type="ARBA" id="ARBA00022833"/>
    </source>
</evidence>
<feature type="domain" description="RanBP2-type" evidence="13">
    <location>
        <begin position="302"/>
        <end position="331"/>
    </location>
</feature>
<dbReference type="Pfam" id="PF00076">
    <property type="entry name" value="RRM_1"/>
    <property type="match status" value="1"/>
</dbReference>
<keyword evidence="5" id="KW-0862">Zinc</keyword>
<dbReference type="GO" id="GO:0000398">
    <property type="term" value="P:mRNA splicing, via spliceosome"/>
    <property type="evidence" value="ECO:0007669"/>
    <property type="project" value="TreeGrafter"/>
</dbReference>
<dbReference type="GO" id="GO:0003723">
    <property type="term" value="F:RNA binding"/>
    <property type="evidence" value="ECO:0007669"/>
    <property type="project" value="UniProtKB-UniRule"/>
</dbReference>
<name>A0A1W0X926_HYPEX</name>
<dbReference type="Pfam" id="PF17780">
    <property type="entry name" value="OCRE"/>
    <property type="match status" value="1"/>
</dbReference>
<evidence type="ECO:0000256" key="2">
    <source>
        <dbReference type="ARBA" id="ARBA00022723"/>
    </source>
</evidence>
<dbReference type="InterPro" id="IPR035979">
    <property type="entry name" value="RBD_domain_sf"/>
</dbReference>
<feature type="compositionally biased region" description="Low complexity" evidence="10">
    <location>
        <begin position="152"/>
        <end position="161"/>
    </location>
</feature>
<evidence type="ECO:0000256" key="3">
    <source>
        <dbReference type="ARBA" id="ARBA00022737"/>
    </source>
</evidence>
<dbReference type="Gene3D" id="4.10.1060.10">
    <property type="entry name" value="Zinc finger, RanBP2-type"/>
    <property type="match status" value="1"/>
</dbReference>
<evidence type="ECO:0000259" key="12">
    <source>
        <dbReference type="PROSITE" id="PS50174"/>
    </source>
</evidence>
<dbReference type="GO" id="GO:0008270">
    <property type="term" value="F:zinc ion binding"/>
    <property type="evidence" value="ECO:0007669"/>
    <property type="project" value="UniProtKB-KW"/>
</dbReference>
<dbReference type="CDD" id="cd12313">
    <property type="entry name" value="RRM1_RRM2_RBM5_like"/>
    <property type="match status" value="1"/>
</dbReference>
<dbReference type="PROSITE" id="PS50174">
    <property type="entry name" value="G_PATCH"/>
    <property type="match status" value="1"/>
</dbReference>
<proteinExistence type="predicted"/>
<protein>
    <submittedName>
        <fullName evidence="14">RNA-binding protein 10</fullName>
    </submittedName>
</protein>
<evidence type="ECO:0000256" key="8">
    <source>
        <dbReference type="PROSITE-ProRule" id="PRU00176"/>
    </source>
</evidence>
<dbReference type="SMART" id="SM00443">
    <property type="entry name" value="G_patch"/>
    <property type="match status" value="1"/>
</dbReference>
<keyword evidence="2" id="KW-0479">Metal-binding</keyword>
<feature type="compositionally biased region" description="Basic and acidic residues" evidence="10">
    <location>
        <begin position="103"/>
        <end position="117"/>
    </location>
</feature>
<evidence type="ECO:0000259" key="11">
    <source>
        <dbReference type="PROSITE" id="PS50102"/>
    </source>
</evidence>
<dbReference type="InterPro" id="IPR000467">
    <property type="entry name" value="G_patch_dom"/>
</dbReference>
<dbReference type="InterPro" id="IPR041591">
    <property type="entry name" value="OCRE"/>
</dbReference>
<evidence type="ECO:0000256" key="1">
    <source>
        <dbReference type="ARBA" id="ARBA00004123"/>
    </source>
</evidence>
<dbReference type="SUPFAM" id="SSF54928">
    <property type="entry name" value="RNA-binding domain, RBD"/>
    <property type="match status" value="2"/>
</dbReference>
<keyword evidence="3" id="KW-0677">Repeat</keyword>
<dbReference type="SMART" id="SM00360">
    <property type="entry name" value="RRM"/>
    <property type="match status" value="2"/>
</dbReference>
<accession>A0A1W0X926</accession>
<feature type="region of interest" description="Disordered" evidence="10">
    <location>
        <begin position="655"/>
        <end position="696"/>
    </location>
</feature>
<dbReference type="PROSITE" id="PS50199">
    <property type="entry name" value="ZF_RANBP2_2"/>
    <property type="match status" value="1"/>
</dbReference>
<feature type="compositionally biased region" description="Low complexity" evidence="10">
    <location>
        <begin position="439"/>
        <end position="457"/>
    </location>
</feature>
<comment type="caution">
    <text evidence="14">The sequence shown here is derived from an EMBL/GenBank/DDBJ whole genome shotgun (WGS) entry which is preliminary data.</text>
</comment>
<evidence type="ECO:0000259" key="13">
    <source>
        <dbReference type="PROSITE" id="PS50199"/>
    </source>
</evidence>